<keyword evidence="1" id="KW-0812">Transmembrane</keyword>
<dbReference type="KEGG" id="vg:5141233"/>
<dbReference type="GeneID" id="5141233"/>
<evidence type="ECO:0000256" key="1">
    <source>
        <dbReference type="SAM" id="Phobius"/>
    </source>
</evidence>
<reference evidence="2 3" key="2">
    <citation type="journal article" date="2006" name="J. Gen. Virol.">
        <title>Genome sequences of two frog herpesviruses.</title>
        <authorList>
            <person name="Davison A.J."/>
            <person name="Cunningham C."/>
            <person name="Sauerbier W."/>
            <person name="McKinnell R.G."/>
        </authorList>
    </citation>
    <scope>NUCLEOTIDE SEQUENCE [LARGE SCALE GENOMIC DNA]</scope>
    <source>
        <strain evidence="2 3">McKinnell</strain>
    </source>
</reference>
<dbReference type="EMBL" id="DQ665917">
    <property type="protein sequence ID" value="ABG25753.1"/>
    <property type="molecule type" value="Genomic_DNA"/>
</dbReference>
<name>Q14VL5_9VIRU</name>
<sequence length="327" mass="35690">MPLWVAVILVGVCCAHETVEQEYGDPCAQAQQRASGRNTTTVVVHRTKCEGVDYWDGACYVDTRAVPPVWSSTVEDGVRAFLLRLPPDTYTFSAYSSGRGFTTYLQGTGNMDSGALVDFPRCAPRVACHTSTPMRGPRKLYARLDDNLYPLVGLHNGCEAGFYDGRKAYRALTILCTAQVTAGAEEHHVEAERSFSSINTALPVLTVDILHNLLTCRVSGKATGVWDDGRVGVSEATPGELLRVCTHSVPHRAWTVRVPVRFVTTGEFGETPPTSWYCDSKPTYLYGTGTGVLALSAAVFVRVVLRMVGRCTVRGENASRRINTALY</sequence>
<feature type="transmembrane region" description="Helical" evidence="1">
    <location>
        <begin position="284"/>
        <end position="305"/>
    </location>
</feature>
<keyword evidence="1" id="KW-0472">Membrane</keyword>
<dbReference type="Proteomes" id="UP000011238">
    <property type="component" value="Segment"/>
</dbReference>
<protein>
    <submittedName>
        <fullName evidence="2">ORF115</fullName>
    </submittedName>
</protein>
<organism evidence="3">
    <name type="scientific">Ranid herpesvirus 1</name>
    <name type="common">Lucke tumor herpesvirus</name>
    <dbReference type="NCBI Taxonomy" id="85655"/>
    <lineage>
        <taxon>Viruses</taxon>
        <taxon>Duplodnaviria</taxon>
        <taxon>Heunggongvirae</taxon>
        <taxon>Peploviricota</taxon>
        <taxon>Herviviricetes</taxon>
        <taxon>Herpesvirales</taxon>
        <taxon>Alloherpesviridae</taxon>
        <taxon>Batravirus</taxon>
        <taxon>Batravirus ranidallo1</taxon>
    </lineage>
</organism>
<evidence type="ECO:0000313" key="3">
    <source>
        <dbReference type="Proteomes" id="UP000011238"/>
    </source>
</evidence>
<keyword evidence="1" id="KW-1133">Transmembrane helix</keyword>
<reference evidence="3" key="1">
    <citation type="journal article" date="1999" name="J. Cancer Res. Clin. Oncol.">
        <title>Genomic studies of the Lucke tumor herpesvirus (RaHV-1).</title>
        <authorList>
            <person name="Davison A.J."/>
            <person name="Sauerbier W."/>
            <person name="Dolan A."/>
            <person name="Addison C."/>
            <person name="McKinnell R.G."/>
        </authorList>
    </citation>
    <scope>NUCLEOTIDE SEQUENCE [LARGE SCALE GENOMIC DNA]</scope>
    <source>
        <strain evidence="3">McKinnell</strain>
    </source>
</reference>
<proteinExistence type="predicted"/>
<evidence type="ECO:0000313" key="2">
    <source>
        <dbReference type="EMBL" id="ABG25753.1"/>
    </source>
</evidence>
<accession>Q14VL5</accession>
<dbReference type="RefSeq" id="YP_656770.1">
    <property type="nucleotide sequence ID" value="NC_008211.1"/>
</dbReference>
<keyword evidence="3" id="KW-1185">Reference proteome</keyword>